<feature type="region of interest" description="Disordered" evidence="1">
    <location>
        <begin position="1"/>
        <end position="141"/>
    </location>
</feature>
<dbReference type="AlphaFoldDB" id="D2W4M6"/>
<gene>
    <name evidence="2" type="ORF">NAEGRDRAFT_76360</name>
</gene>
<feature type="compositionally biased region" description="Polar residues" evidence="1">
    <location>
        <begin position="115"/>
        <end position="127"/>
    </location>
</feature>
<dbReference type="OMA" id="TEMTMSA"/>
<name>D2W4M6_NAEGR</name>
<dbReference type="RefSeq" id="XP_002668722.1">
    <property type="nucleotide sequence ID" value="XM_002668676.1"/>
</dbReference>
<evidence type="ECO:0000256" key="1">
    <source>
        <dbReference type="SAM" id="MobiDB-lite"/>
    </source>
</evidence>
<organism evidence="3">
    <name type="scientific">Naegleria gruberi</name>
    <name type="common">Amoeba</name>
    <dbReference type="NCBI Taxonomy" id="5762"/>
    <lineage>
        <taxon>Eukaryota</taxon>
        <taxon>Discoba</taxon>
        <taxon>Heterolobosea</taxon>
        <taxon>Tetramitia</taxon>
        <taxon>Eutetramitia</taxon>
        <taxon>Vahlkampfiidae</taxon>
        <taxon>Naegleria</taxon>
    </lineage>
</organism>
<reference evidence="2 3" key="1">
    <citation type="journal article" date="2010" name="Cell">
        <title>The genome of Naegleria gruberi illuminates early eukaryotic versatility.</title>
        <authorList>
            <person name="Fritz-Laylin L.K."/>
            <person name="Prochnik S.E."/>
            <person name="Ginger M.L."/>
            <person name="Dacks J.B."/>
            <person name="Carpenter M.L."/>
            <person name="Field M.C."/>
            <person name="Kuo A."/>
            <person name="Paredez A."/>
            <person name="Chapman J."/>
            <person name="Pham J."/>
            <person name="Shu S."/>
            <person name="Neupane R."/>
            <person name="Cipriano M."/>
            <person name="Mancuso J."/>
            <person name="Tu H."/>
            <person name="Salamov A."/>
            <person name="Lindquist E."/>
            <person name="Shapiro H."/>
            <person name="Lucas S."/>
            <person name="Grigoriev I.V."/>
            <person name="Cande W.Z."/>
            <person name="Fulton C."/>
            <person name="Rokhsar D.S."/>
            <person name="Dawson S.C."/>
        </authorList>
    </citation>
    <scope>NUCLEOTIDE SEQUENCE [LARGE SCALE GENOMIC DNA]</scope>
    <source>
        <strain evidence="2 3">NEG-M</strain>
    </source>
</reference>
<keyword evidence="3" id="KW-1185">Reference proteome</keyword>
<protein>
    <submittedName>
        <fullName evidence="2">Predicted protein</fullName>
    </submittedName>
</protein>
<dbReference type="Proteomes" id="UP000006671">
    <property type="component" value="Unassembled WGS sequence"/>
</dbReference>
<evidence type="ECO:0000313" key="2">
    <source>
        <dbReference type="EMBL" id="EFC35978.1"/>
    </source>
</evidence>
<sequence length="189" mass="19662">MHPYHGSLPPLSPSNSTCSSKTSSSNCSTLSSPKEKITSPSHSSSYITASATYSSSPSPSSTTSGVATSSSPTTLIQPSSTASVNASTSNTTPETITSTPIISKETPKPTIEISKVSNTAPTTSSPISKDKLKRARPLSATKNPLVQSLTLEKFKDDLAIGRKSKSNIISDNSVKVPYSSSLTRSGKNH</sequence>
<dbReference type="GeneID" id="8860825"/>
<proteinExistence type="predicted"/>
<feature type="compositionally biased region" description="Low complexity" evidence="1">
    <location>
        <begin position="7"/>
        <end position="104"/>
    </location>
</feature>
<evidence type="ECO:0000313" key="3">
    <source>
        <dbReference type="Proteomes" id="UP000006671"/>
    </source>
</evidence>
<dbReference type="EMBL" id="GG738966">
    <property type="protein sequence ID" value="EFC35978.1"/>
    <property type="molecule type" value="Genomic_DNA"/>
</dbReference>
<dbReference type="KEGG" id="ngr:NAEGRDRAFT_76360"/>
<dbReference type="VEuPathDB" id="AmoebaDB:NAEGRDRAFT_76360"/>
<dbReference type="InParanoid" id="D2W4M6"/>
<accession>D2W4M6</accession>